<feature type="transmembrane region" description="Helical" evidence="1">
    <location>
        <begin position="169"/>
        <end position="189"/>
    </location>
</feature>
<dbReference type="AlphaFoldDB" id="A0A2P6NYK7"/>
<evidence type="ECO:0000313" key="2">
    <source>
        <dbReference type="EMBL" id="PRP89045.1"/>
    </source>
</evidence>
<reference evidence="2 3" key="1">
    <citation type="journal article" date="2018" name="Genome Biol. Evol.">
        <title>Multiple Roots of Fruiting Body Formation in Amoebozoa.</title>
        <authorList>
            <person name="Hillmann F."/>
            <person name="Forbes G."/>
            <person name="Novohradska S."/>
            <person name="Ferling I."/>
            <person name="Riege K."/>
            <person name="Groth M."/>
            <person name="Westermann M."/>
            <person name="Marz M."/>
            <person name="Spaller T."/>
            <person name="Winckler T."/>
            <person name="Schaap P."/>
            <person name="Glockner G."/>
        </authorList>
    </citation>
    <scope>NUCLEOTIDE SEQUENCE [LARGE SCALE GENOMIC DNA]</scope>
    <source>
        <strain evidence="2 3">Jena</strain>
    </source>
</reference>
<dbReference type="EMBL" id="MDYQ01000006">
    <property type="protein sequence ID" value="PRP89045.1"/>
    <property type="molecule type" value="Genomic_DNA"/>
</dbReference>
<keyword evidence="1" id="KW-0812">Transmembrane</keyword>
<gene>
    <name evidence="2" type="ORF">PROFUN_02323</name>
</gene>
<sequence length="302" mass="34754">MTEAQAPADMLRLILSYVLGRDTSGFRNANDEPEKTYWKRWASCRRVDRRWKKFTDEIFSFEGTIFNDAAVNNFAFQKILMALHGFDFLTSLVVFTGVSSSPIGTQSVVEHSTDRRELPLKTVLHVANNRPEFFKILHQNRLISEKAEKMIVMMHVEDVLNFNMSYCCIPTTLLLFGVGFLGLIYAFSVTSPFNYSSYKECTVLQSSRSDGTLYHHYQVHLRNHNVSTLKSTTRQLDVGDTVQCFWDATDDHFLYPCHSSGQVAAIMIFSIMAIIYSFWIFMCSCQKACFTGPKNRMKWNNI</sequence>
<evidence type="ECO:0000256" key="1">
    <source>
        <dbReference type="SAM" id="Phobius"/>
    </source>
</evidence>
<evidence type="ECO:0000313" key="3">
    <source>
        <dbReference type="Proteomes" id="UP000241769"/>
    </source>
</evidence>
<proteinExistence type="predicted"/>
<comment type="caution">
    <text evidence="2">The sequence shown here is derived from an EMBL/GenBank/DDBJ whole genome shotgun (WGS) entry which is preliminary data.</text>
</comment>
<feature type="transmembrane region" description="Helical" evidence="1">
    <location>
        <begin position="263"/>
        <end position="282"/>
    </location>
</feature>
<organism evidence="2 3">
    <name type="scientific">Planoprotostelium fungivorum</name>
    <dbReference type="NCBI Taxonomy" id="1890364"/>
    <lineage>
        <taxon>Eukaryota</taxon>
        <taxon>Amoebozoa</taxon>
        <taxon>Evosea</taxon>
        <taxon>Variosea</taxon>
        <taxon>Cavosteliida</taxon>
        <taxon>Cavosteliaceae</taxon>
        <taxon>Planoprotostelium</taxon>
    </lineage>
</organism>
<keyword evidence="1" id="KW-0472">Membrane</keyword>
<dbReference type="Proteomes" id="UP000241769">
    <property type="component" value="Unassembled WGS sequence"/>
</dbReference>
<name>A0A2P6NYK7_9EUKA</name>
<protein>
    <submittedName>
        <fullName evidence="2">Uncharacterized protein</fullName>
    </submittedName>
</protein>
<keyword evidence="1" id="KW-1133">Transmembrane helix</keyword>
<accession>A0A2P6NYK7</accession>
<dbReference type="InParanoid" id="A0A2P6NYK7"/>
<keyword evidence="3" id="KW-1185">Reference proteome</keyword>